<dbReference type="InterPro" id="IPR050866">
    <property type="entry name" value="CNG_cation_channel"/>
</dbReference>
<feature type="coiled-coil region" evidence="2">
    <location>
        <begin position="758"/>
        <end position="848"/>
    </location>
</feature>
<accession>A0A5B8MH18</accession>
<feature type="coiled-coil region" evidence="2">
    <location>
        <begin position="331"/>
        <end position="365"/>
    </location>
</feature>
<dbReference type="PANTHER" id="PTHR45638:SF11">
    <property type="entry name" value="CYCLIC NUCLEOTIDE-GATED CATION CHANNEL SUBUNIT A"/>
    <property type="match status" value="1"/>
</dbReference>
<dbReference type="Proteomes" id="UP000316726">
    <property type="component" value="Chromosome 3"/>
</dbReference>
<feature type="coiled-coil region" evidence="2">
    <location>
        <begin position="130"/>
        <end position="178"/>
    </location>
</feature>
<dbReference type="InterPro" id="IPR018490">
    <property type="entry name" value="cNMP-bd_dom_sf"/>
</dbReference>
<protein>
    <recommendedName>
        <fullName evidence="4">Cyclic nucleotide-binding domain-containing protein</fullName>
    </recommendedName>
</protein>
<keyword evidence="1" id="KW-0813">Transport</keyword>
<keyword evidence="1" id="KW-1071">Ligand-gated ion channel</keyword>
<gene>
    <name evidence="5" type="ORF">A3770_03p22410</name>
</gene>
<evidence type="ECO:0000313" key="5">
    <source>
        <dbReference type="EMBL" id="QDZ19723.1"/>
    </source>
</evidence>
<dbReference type="InterPro" id="IPR014710">
    <property type="entry name" value="RmlC-like_jellyroll"/>
</dbReference>
<feature type="domain" description="Cyclic nucleotide-binding" evidence="4">
    <location>
        <begin position="537"/>
        <end position="639"/>
    </location>
</feature>
<name>A0A5B8MH18_9CHLO</name>
<dbReference type="SUPFAM" id="SSF51206">
    <property type="entry name" value="cAMP-binding domain-like"/>
    <property type="match status" value="1"/>
</dbReference>
<dbReference type="GO" id="GO:0005221">
    <property type="term" value="F:intracellularly cyclic nucleotide-activated monoatomic cation channel activity"/>
    <property type="evidence" value="ECO:0007669"/>
    <property type="project" value="InterPro"/>
</dbReference>
<dbReference type="Pfam" id="PF00027">
    <property type="entry name" value="cNMP_binding"/>
    <property type="match status" value="1"/>
</dbReference>
<evidence type="ECO:0000256" key="1">
    <source>
        <dbReference type="ARBA" id="ARBA00023286"/>
    </source>
</evidence>
<evidence type="ECO:0000259" key="4">
    <source>
        <dbReference type="PROSITE" id="PS50042"/>
    </source>
</evidence>
<dbReference type="AlphaFoldDB" id="A0A5B8MH18"/>
<evidence type="ECO:0000313" key="6">
    <source>
        <dbReference type="Proteomes" id="UP000316726"/>
    </source>
</evidence>
<dbReference type="SMART" id="SM00100">
    <property type="entry name" value="cNMP"/>
    <property type="match status" value="1"/>
</dbReference>
<organism evidence="5 6">
    <name type="scientific">Chloropicon primus</name>
    <dbReference type="NCBI Taxonomy" id="1764295"/>
    <lineage>
        <taxon>Eukaryota</taxon>
        <taxon>Viridiplantae</taxon>
        <taxon>Chlorophyta</taxon>
        <taxon>Chloropicophyceae</taxon>
        <taxon>Chloropicales</taxon>
        <taxon>Chloropicaceae</taxon>
        <taxon>Chloropicon</taxon>
    </lineage>
</organism>
<keyword evidence="6" id="KW-1185">Reference proteome</keyword>
<feature type="region of interest" description="Disordered" evidence="3">
    <location>
        <begin position="55"/>
        <end position="89"/>
    </location>
</feature>
<dbReference type="EMBL" id="CP031036">
    <property type="protein sequence ID" value="QDZ19723.1"/>
    <property type="molecule type" value="Genomic_DNA"/>
</dbReference>
<dbReference type="GO" id="GO:0044877">
    <property type="term" value="F:protein-containing complex binding"/>
    <property type="evidence" value="ECO:0007669"/>
    <property type="project" value="TreeGrafter"/>
</dbReference>
<dbReference type="CDD" id="cd00038">
    <property type="entry name" value="CAP_ED"/>
    <property type="match status" value="1"/>
</dbReference>
<feature type="region of interest" description="Disordered" evidence="3">
    <location>
        <begin position="31"/>
        <end position="50"/>
    </location>
</feature>
<dbReference type="PROSITE" id="PS50042">
    <property type="entry name" value="CNMP_BINDING_3"/>
    <property type="match status" value="1"/>
</dbReference>
<keyword evidence="1" id="KW-0406">Ion transport</keyword>
<keyword evidence="2" id="KW-0175">Coiled coil</keyword>
<proteinExistence type="predicted"/>
<dbReference type="Gene3D" id="2.60.120.10">
    <property type="entry name" value="Jelly Rolls"/>
    <property type="match status" value="1"/>
</dbReference>
<dbReference type="PANTHER" id="PTHR45638">
    <property type="entry name" value="CYCLIC NUCLEOTIDE-GATED CATION CHANNEL SUBUNIT A"/>
    <property type="match status" value="1"/>
</dbReference>
<dbReference type="OrthoDB" id="426293at2759"/>
<evidence type="ECO:0000256" key="2">
    <source>
        <dbReference type="SAM" id="Coils"/>
    </source>
</evidence>
<evidence type="ECO:0000256" key="3">
    <source>
        <dbReference type="SAM" id="MobiDB-lite"/>
    </source>
</evidence>
<keyword evidence="1" id="KW-0407">Ion channel</keyword>
<feature type="region of interest" description="Disordered" evidence="3">
    <location>
        <begin position="190"/>
        <end position="224"/>
    </location>
</feature>
<reference evidence="5 6" key="1">
    <citation type="submission" date="2018-07" db="EMBL/GenBank/DDBJ databases">
        <title>The complete nuclear genome of the prasinophyte Chloropicon primus (CCMP1205).</title>
        <authorList>
            <person name="Pombert J.-F."/>
            <person name="Otis C."/>
            <person name="Turmel M."/>
            <person name="Lemieux C."/>
        </authorList>
    </citation>
    <scope>NUCLEOTIDE SEQUENCE [LARGE SCALE GENOMIC DNA]</scope>
    <source>
        <strain evidence="5 6">CCMP1205</strain>
    </source>
</reference>
<feature type="coiled-coil region" evidence="2">
    <location>
        <begin position="402"/>
        <end position="429"/>
    </location>
</feature>
<feature type="region of interest" description="Disordered" evidence="3">
    <location>
        <begin position="1"/>
        <end position="23"/>
    </location>
</feature>
<dbReference type="InterPro" id="IPR000595">
    <property type="entry name" value="cNMP-bd_dom"/>
</dbReference>
<sequence>MASSDEDMGEVQPPPGGSGVPVLQRLRALSYGSKGQFNGNNGGAKETEPHRAIEAAAAILASGPKEVTDEDESSDGGGAQRGFPATYDAKGDDFEAKYYSLQNKYLDVQKKLLSIQKENDGHSEESFKEIEKLQFESQKQKVELHKTRKENERLHTELADAQNALRQKNREISKLKDDLIESGALAMQSRGNYPALPAPAQHAESPKGGASPDPGASAMLKEKLGEAQKELASIKQKSMQQDLKVKNLENELKHKTLDSEAKTKRQNDLLSEVQDLRMSNVQKKKEVDVLEREIEMMLSEKWNSQHYTGKKQTDFDAPSEGVRFHRLNETIKACKEEGSLLRAQLKEKEREMATLSAALSDTRRMAKVTEDVLKKKIAQLKTGEFQTSEEVKKVELSLRRSVDGLVKALEEQENKTEQLETELKSTSSVLEAVDKLDEIMKKYQKSPERVEEIEPQQGGSRPYRVGEMMYLPSSARPTAEKPSEMALALSRRNIKKSRRKTIIPVLARLPGAASSPGRDITTDQKFEVLVAIQQIPFLKAMDTSLQRELAEEARLTQCCAGETLIKQGETGSEAFILLEGLLEVFTTIEEQEEVLKVVKPGAIIGEIALLKKEPRNTSVRSITDSRLFVLQKQSLDAILATHPEYRGGLEELASQRQKENQDVLKYKYALSTNLAAKEDLKSAILEDIITEPATKKVEAKQETATPSQEKSQREGKLFLKERLAILRACEATLKDLYDSKEELLGKISELDKASVDKVNAVISREDALKEDLKNVNAEISDIKNELFATCKELEDREDELCVKEDELEALKGDLETIKAKKREEEEKVKKEQEDMLELKRKYDMAAKAETDIIERTQKLWSTINSKQRLDEVAYQQKKRDAQLLQKLKCTKEELTSFQDNLVFLDGKTIPPSNNFNIVVTPKKASGGDPTFFEQSGESDRHLNNLRMIDDLIDQIK</sequence>